<dbReference type="InterPro" id="IPR003599">
    <property type="entry name" value="Ig_sub"/>
</dbReference>
<dbReference type="InterPro" id="IPR013783">
    <property type="entry name" value="Ig-like_fold"/>
</dbReference>
<feature type="domain" description="Ig-like" evidence="2">
    <location>
        <begin position="44"/>
        <end position="134"/>
    </location>
</feature>
<dbReference type="InterPro" id="IPR036179">
    <property type="entry name" value="Ig-like_dom_sf"/>
</dbReference>
<dbReference type="WBParaSite" id="nRc.2.0.1.t32219-RA">
    <property type="protein sequence ID" value="nRc.2.0.1.t32219-RA"/>
    <property type="gene ID" value="nRc.2.0.1.g32219"/>
</dbReference>
<proteinExistence type="predicted"/>
<sequence length="270" mass="30426">MVIHWSAVIVSELCTILGLSSWTFCTHSPRIRQAPAEQSPRGPPRFTSDLKSLVRYEGQSAHFETRLTPADDDRMIVEWYQNDHPMASGNRFKSTCDFGYVSMDIGQVSTEDEGVYYVRAYNDQGETYLQAELTVHPRPSLLLETQHPESLAKIRALEAPHGRNIDDTELENVSPYFVVQLNSCLDLVEGQPAHFEAQVQPTTDNKLRIEWYHNGRQLQDGSRFNMKHDFGLVVLDISGCIAEDSGAYICRAINEMGQAQTSADLICKGE</sequence>
<dbReference type="SMART" id="SM00409">
    <property type="entry name" value="IG"/>
    <property type="match status" value="2"/>
</dbReference>
<dbReference type="AlphaFoldDB" id="A0A915K1M5"/>
<feature type="signal peptide" evidence="1">
    <location>
        <begin position="1"/>
        <end position="18"/>
    </location>
</feature>
<dbReference type="FunFam" id="2.60.40.10:FF:000119">
    <property type="entry name" value="Sallimus, isoform P"/>
    <property type="match status" value="2"/>
</dbReference>
<evidence type="ECO:0000259" key="2">
    <source>
        <dbReference type="PROSITE" id="PS50835"/>
    </source>
</evidence>
<evidence type="ECO:0000313" key="4">
    <source>
        <dbReference type="WBParaSite" id="nRc.2.0.1.t32219-RA"/>
    </source>
</evidence>
<feature type="chain" id="PRO_5038058857" evidence="1">
    <location>
        <begin position="19"/>
        <end position="270"/>
    </location>
</feature>
<protein>
    <submittedName>
        <fullName evidence="4">Ig-like domain-containing protein</fullName>
    </submittedName>
</protein>
<evidence type="ECO:0000313" key="3">
    <source>
        <dbReference type="Proteomes" id="UP000887565"/>
    </source>
</evidence>
<feature type="domain" description="Ig-like" evidence="2">
    <location>
        <begin position="175"/>
        <end position="266"/>
    </location>
</feature>
<evidence type="ECO:0000256" key="1">
    <source>
        <dbReference type="SAM" id="SignalP"/>
    </source>
</evidence>
<dbReference type="Pfam" id="PF07679">
    <property type="entry name" value="I-set"/>
    <property type="match status" value="2"/>
</dbReference>
<dbReference type="SUPFAM" id="SSF48726">
    <property type="entry name" value="Immunoglobulin"/>
    <property type="match status" value="2"/>
</dbReference>
<keyword evidence="3" id="KW-1185">Reference proteome</keyword>
<dbReference type="InterPro" id="IPR007110">
    <property type="entry name" value="Ig-like_dom"/>
</dbReference>
<dbReference type="PROSITE" id="PS50835">
    <property type="entry name" value="IG_LIKE"/>
    <property type="match status" value="2"/>
</dbReference>
<organism evidence="3 4">
    <name type="scientific">Romanomermis culicivorax</name>
    <name type="common">Nematode worm</name>
    <dbReference type="NCBI Taxonomy" id="13658"/>
    <lineage>
        <taxon>Eukaryota</taxon>
        <taxon>Metazoa</taxon>
        <taxon>Ecdysozoa</taxon>
        <taxon>Nematoda</taxon>
        <taxon>Enoplea</taxon>
        <taxon>Dorylaimia</taxon>
        <taxon>Mermithida</taxon>
        <taxon>Mermithoidea</taxon>
        <taxon>Mermithidae</taxon>
        <taxon>Romanomermis</taxon>
    </lineage>
</organism>
<dbReference type="OMA" id="XSASTHP"/>
<dbReference type="PANTHER" id="PTHR47633">
    <property type="entry name" value="IMMUNOGLOBULIN"/>
    <property type="match status" value="1"/>
</dbReference>
<dbReference type="Gene3D" id="2.60.40.10">
    <property type="entry name" value="Immunoglobulins"/>
    <property type="match status" value="2"/>
</dbReference>
<accession>A0A915K1M5</accession>
<dbReference type="Proteomes" id="UP000887565">
    <property type="component" value="Unplaced"/>
</dbReference>
<dbReference type="InterPro" id="IPR013098">
    <property type="entry name" value="Ig_I-set"/>
</dbReference>
<keyword evidence="1" id="KW-0732">Signal</keyword>
<name>A0A915K1M5_ROMCU</name>
<dbReference type="PANTHER" id="PTHR47633:SF4">
    <property type="entry name" value="MYOPALLADIN ISOFORM X1"/>
    <property type="match status" value="1"/>
</dbReference>
<reference evidence="4" key="1">
    <citation type="submission" date="2022-11" db="UniProtKB">
        <authorList>
            <consortium name="WormBaseParasite"/>
        </authorList>
    </citation>
    <scope>IDENTIFICATION</scope>
</reference>